<dbReference type="AlphaFoldDB" id="F0W977"/>
<protein>
    <submittedName>
        <fullName evidence="2">AlNc14C39G3344 protein</fullName>
    </submittedName>
</protein>
<reference evidence="2" key="2">
    <citation type="submission" date="2011-02" db="EMBL/GenBank/DDBJ databases">
        <authorList>
            <person name="MacLean D."/>
        </authorList>
    </citation>
    <scope>NUCLEOTIDE SEQUENCE</scope>
</reference>
<accession>F0W977</accession>
<gene>
    <name evidence="2" type="primary">AlNc14C39G3344</name>
    <name evidence="2" type="ORF">ALNC14_038330</name>
</gene>
<sequence>MARARELEVNESSDNDLESSVLLENEEESYSNIMTQDIEHVIAEADKNKRFRATSRDSHCAENDLSVVQEDLNDCNFGRPPRPSVPCSPAKVESDASCSLDEILLQFRQVIDNLALAYGNWREEGDMIQDELSNLLKSNQKRRARLSKQLAGICDNIMAGSQQEDED</sequence>
<feature type="region of interest" description="Disordered" evidence="1">
    <location>
        <begin position="1"/>
        <end position="20"/>
    </location>
</feature>
<dbReference type="HOGENOM" id="CLU_1597466_0_0_1"/>
<organism evidence="2">
    <name type="scientific">Albugo laibachii Nc14</name>
    <dbReference type="NCBI Taxonomy" id="890382"/>
    <lineage>
        <taxon>Eukaryota</taxon>
        <taxon>Sar</taxon>
        <taxon>Stramenopiles</taxon>
        <taxon>Oomycota</taxon>
        <taxon>Peronosporomycetes</taxon>
        <taxon>Albuginales</taxon>
        <taxon>Albuginaceae</taxon>
        <taxon>Albugo</taxon>
    </lineage>
</organism>
<name>F0W977_9STRA</name>
<reference evidence="2" key="1">
    <citation type="journal article" date="2011" name="PLoS Biol.">
        <title>Gene gain and loss during evolution of obligate parasitism in the white rust pathogen of Arabidopsis thaliana.</title>
        <authorList>
            <person name="Kemen E."/>
            <person name="Gardiner A."/>
            <person name="Schultz-Larsen T."/>
            <person name="Kemen A.C."/>
            <person name="Balmuth A.L."/>
            <person name="Robert-Seilaniantz A."/>
            <person name="Bailey K."/>
            <person name="Holub E."/>
            <person name="Studholme D.J."/>
            <person name="Maclean D."/>
            <person name="Jones J.D."/>
        </authorList>
    </citation>
    <scope>NUCLEOTIDE SEQUENCE</scope>
</reference>
<evidence type="ECO:0000313" key="2">
    <source>
        <dbReference type="EMBL" id="CCA17690.1"/>
    </source>
</evidence>
<proteinExistence type="predicted"/>
<evidence type="ECO:0000256" key="1">
    <source>
        <dbReference type="SAM" id="MobiDB-lite"/>
    </source>
</evidence>
<dbReference type="EMBL" id="FR824084">
    <property type="protein sequence ID" value="CCA17690.1"/>
    <property type="molecule type" value="Genomic_DNA"/>
</dbReference>